<sequence length="518" mass="56401">MSHSQRLSQALRISIGARVDDSPHCVKPSQRNSHSTRLRPLGKGKQATTGHAAHHPQAKQDSSFVPAPRQPSAFSPGTISQEWNNHTYGISATVSISQRAGSPAGSDTGPMSVDDGPPSSSRKRSTKISPLTGIYRRASSPMSVDPASLNIDKSARRKASSPMLVDPPSARRSQGSSDRMMIDEIQHHYPTQNLPHHVYGHGGLPFSFSTRPTISPTMRYSRNTPVHLLRERTLASSASPPTSFSLQHISPRPCTSQPPPSPIHSSLAHSPGRSELSPAAPPKTSSPKHGTPASRQGNRSSPTSQDAIHHLSPSRVHARGSSSEDNASDKRHCVRPDSQPIALFSTDFRSARGTSPQSPQSLSPINEAWLPPMEKQLEMAHKSQLKARFRKFKAIIGGAVNEIKEAIVPYHKNHRKNKVARTNTDLEPFSGVPDYLRSLERYNPSKTTPTPQSQLRTAFDIGNDIDHIAQSWTKLTLCDSPTAMRGNDGLLKGEAPHLSSSPPRTNKPPMSRSRSPRS</sequence>
<feature type="region of interest" description="Disordered" evidence="1">
    <location>
        <begin position="484"/>
        <end position="518"/>
    </location>
</feature>
<feature type="compositionally biased region" description="Polar residues" evidence="1">
    <location>
        <begin position="293"/>
        <end position="306"/>
    </location>
</feature>
<reference evidence="3" key="2">
    <citation type="submission" date="2015-01" db="EMBL/GenBank/DDBJ databases">
        <title>Evolutionary Origins and Diversification of the Mycorrhizal Mutualists.</title>
        <authorList>
            <consortium name="DOE Joint Genome Institute"/>
            <consortium name="Mycorrhizal Genomics Consortium"/>
            <person name="Kohler A."/>
            <person name="Kuo A."/>
            <person name="Nagy L.G."/>
            <person name="Floudas D."/>
            <person name="Copeland A."/>
            <person name="Barry K.W."/>
            <person name="Cichocki N."/>
            <person name="Veneault-Fourrey C."/>
            <person name="LaButti K."/>
            <person name="Lindquist E.A."/>
            <person name="Lipzen A."/>
            <person name="Lundell T."/>
            <person name="Morin E."/>
            <person name="Murat C."/>
            <person name="Riley R."/>
            <person name="Ohm R."/>
            <person name="Sun H."/>
            <person name="Tunlid A."/>
            <person name="Henrissat B."/>
            <person name="Grigoriev I.V."/>
            <person name="Hibbett D.S."/>
            <person name="Martin F."/>
        </authorList>
    </citation>
    <scope>NUCLEOTIDE SEQUENCE [LARGE SCALE GENOMIC DNA]</scope>
    <source>
        <strain evidence="3">UH-Slu-Lm8-n1</strain>
    </source>
</reference>
<gene>
    <name evidence="2" type="ORF">CY34DRAFT_758288</name>
</gene>
<dbReference type="Proteomes" id="UP000054485">
    <property type="component" value="Unassembled WGS sequence"/>
</dbReference>
<evidence type="ECO:0000256" key="1">
    <source>
        <dbReference type="SAM" id="MobiDB-lite"/>
    </source>
</evidence>
<keyword evidence="3" id="KW-1185">Reference proteome</keyword>
<feature type="compositionally biased region" description="Low complexity" evidence="1">
    <location>
        <begin position="508"/>
        <end position="518"/>
    </location>
</feature>
<feature type="region of interest" description="Disordered" evidence="1">
    <location>
        <begin position="1"/>
        <end position="81"/>
    </location>
</feature>
<dbReference type="EMBL" id="KN835142">
    <property type="protein sequence ID" value="KIK47891.1"/>
    <property type="molecule type" value="Genomic_DNA"/>
</dbReference>
<protein>
    <submittedName>
        <fullName evidence="2">Unplaced genomic scaffold CY34scaffold_11, whole genome shotgun sequence</fullName>
    </submittedName>
</protein>
<accession>A0A0D0B1M3</accession>
<organism evidence="2 3">
    <name type="scientific">Suillus luteus UH-Slu-Lm8-n1</name>
    <dbReference type="NCBI Taxonomy" id="930992"/>
    <lineage>
        <taxon>Eukaryota</taxon>
        <taxon>Fungi</taxon>
        <taxon>Dikarya</taxon>
        <taxon>Basidiomycota</taxon>
        <taxon>Agaricomycotina</taxon>
        <taxon>Agaricomycetes</taxon>
        <taxon>Agaricomycetidae</taxon>
        <taxon>Boletales</taxon>
        <taxon>Suillineae</taxon>
        <taxon>Suillaceae</taxon>
        <taxon>Suillus</taxon>
    </lineage>
</organism>
<dbReference type="HOGENOM" id="CLU_525971_0_0_1"/>
<dbReference type="AlphaFoldDB" id="A0A0D0B1M3"/>
<evidence type="ECO:0000313" key="2">
    <source>
        <dbReference type="EMBL" id="KIK47891.1"/>
    </source>
</evidence>
<feature type="region of interest" description="Disordered" evidence="1">
    <location>
        <begin position="97"/>
        <end position="176"/>
    </location>
</feature>
<name>A0A0D0B1M3_9AGAM</name>
<dbReference type="OrthoDB" id="2655144at2759"/>
<evidence type="ECO:0000313" key="3">
    <source>
        <dbReference type="Proteomes" id="UP000054485"/>
    </source>
</evidence>
<feature type="compositionally biased region" description="Polar residues" evidence="1">
    <location>
        <begin position="234"/>
        <end position="248"/>
    </location>
</feature>
<feature type="region of interest" description="Disordered" evidence="1">
    <location>
        <begin position="234"/>
        <end position="337"/>
    </location>
</feature>
<feature type="compositionally biased region" description="Polar residues" evidence="1">
    <location>
        <begin position="72"/>
        <end position="81"/>
    </location>
</feature>
<reference evidence="2 3" key="1">
    <citation type="submission" date="2014-04" db="EMBL/GenBank/DDBJ databases">
        <authorList>
            <consortium name="DOE Joint Genome Institute"/>
            <person name="Kuo A."/>
            <person name="Ruytinx J."/>
            <person name="Rineau F."/>
            <person name="Colpaert J."/>
            <person name="Kohler A."/>
            <person name="Nagy L.G."/>
            <person name="Floudas D."/>
            <person name="Copeland A."/>
            <person name="Barry K.W."/>
            <person name="Cichocki N."/>
            <person name="Veneault-Fourrey C."/>
            <person name="LaButti K."/>
            <person name="Lindquist E.A."/>
            <person name="Lipzen A."/>
            <person name="Lundell T."/>
            <person name="Morin E."/>
            <person name="Murat C."/>
            <person name="Sun H."/>
            <person name="Tunlid A."/>
            <person name="Henrissat B."/>
            <person name="Grigoriev I.V."/>
            <person name="Hibbett D.S."/>
            <person name="Martin F."/>
            <person name="Nordberg H.P."/>
            <person name="Cantor M.N."/>
            <person name="Hua S.X."/>
        </authorList>
    </citation>
    <scope>NUCLEOTIDE SEQUENCE [LARGE SCALE GENOMIC DNA]</scope>
    <source>
        <strain evidence="2 3">UH-Slu-Lm8-n1</strain>
    </source>
</reference>
<proteinExistence type="predicted"/>
<dbReference type="InParanoid" id="A0A0D0B1M3"/>